<dbReference type="RefSeq" id="WP_205722104.1">
    <property type="nucleotide sequence ID" value="NZ_CP070608.1"/>
</dbReference>
<keyword evidence="1" id="KW-0732">Signal</keyword>
<dbReference type="AlphaFoldDB" id="A0A974WGT0"/>
<reference evidence="2" key="1">
    <citation type="submission" date="2021-02" db="EMBL/GenBank/DDBJ databases">
        <title>Fulvivirga sp. S481 isolated from sea water.</title>
        <authorList>
            <person name="Bae S.S."/>
            <person name="Baek K."/>
        </authorList>
    </citation>
    <scope>NUCLEOTIDE SEQUENCE</scope>
    <source>
        <strain evidence="2">S481</strain>
    </source>
</reference>
<keyword evidence="3" id="KW-1185">Reference proteome</keyword>
<feature type="signal peptide" evidence="1">
    <location>
        <begin position="1"/>
        <end position="18"/>
    </location>
</feature>
<dbReference type="Proteomes" id="UP000662783">
    <property type="component" value="Chromosome"/>
</dbReference>
<dbReference type="EMBL" id="CP070608">
    <property type="protein sequence ID" value="QSE97594.1"/>
    <property type="molecule type" value="Genomic_DNA"/>
</dbReference>
<evidence type="ECO:0000256" key="1">
    <source>
        <dbReference type="SAM" id="SignalP"/>
    </source>
</evidence>
<dbReference type="KEGG" id="fuv:JR347_00455"/>
<gene>
    <name evidence="2" type="ORF">JR347_00455</name>
</gene>
<evidence type="ECO:0008006" key="4">
    <source>
        <dbReference type="Google" id="ProtNLM"/>
    </source>
</evidence>
<evidence type="ECO:0000313" key="2">
    <source>
        <dbReference type="EMBL" id="QSE97594.1"/>
    </source>
</evidence>
<protein>
    <recommendedName>
        <fullName evidence="4">DUF5116 domain-containing protein</fullName>
    </recommendedName>
</protein>
<name>A0A974WGT0_9BACT</name>
<sequence length="305" mass="32455">MKNIFKYSLILFSLVFFASCEDEDTQRIPTDDLGTGPNVRIVLDQDFLFINLDDLSSAKSVFEIFSENPNDIAQVDISVSYTSQDGTVTTGSVVLETVTGAEIAAAGGNLTGLEITATEIVNGLAELTSLNDIGGGDLFTFTNTTTMVDGRVYPEATIGGNSNVTPNIVNSAGTTSFTSNWQLYVGCASPVEDIVGEYSSEITESNYGGFIGSSNPTVNIRFKGPEPFRYEISDISSLAYVPFGGTAYPADIYDICGAPVMFPTNTFGGTTQTGPGSWDQANGILSIPMFEANNGLSWTVVLTKK</sequence>
<dbReference type="PROSITE" id="PS51257">
    <property type="entry name" value="PROKAR_LIPOPROTEIN"/>
    <property type="match status" value="1"/>
</dbReference>
<organism evidence="2 3">
    <name type="scientific">Fulvivirga lutea</name>
    <dbReference type="NCBI Taxonomy" id="2810512"/>
    <lineage>
        <taxon>Bacteria</taxon>
        <taxon>Pseudomonadati</taxon>
        <taxon>Bacteroidota</taxon>
        <taxon>Cytophagia</taxon>
        <taxon>Cytophagales</taxon>
        <taxon>Fulvivirgaceae</taxon>
        <taxon>Fulvivirga</taxon>
    </lineage>
</organism>
<proteinExistence type="predicted"/>
<feature type="chain" id="PRO_5036718427" description="DUF5116 domain-containing protein" evidence="1">
    <location>
        <begin position="19"/>
        <end position="305"/>
    </location>
</feature>
<evidence type="ECO:0000313" key="3">
    <source>
        <dbReference type="Proteomes" id="UP000662783"/>
    </source>
</evidence>
<accession>A0A974WGT0</accession>